<comment type="subcellular location">
    <subcellularLocation>
        <location evidence="1">Membrane</location>
    </subcellularLocation>
</comment>
<keyword evidence="11" id="KW-1185">Reference proteome</keyword>
<dbReference type="GO" id="GO:0005044">
    <property type="term" value="F:scavenger receptor activity"/>
    <property type="evidence" value="ECO:0007669"/>
    <property type="project" value="InterPro"/>
</dbReference>
<keyword evidence="4 7" id="KW-1133">Transmembrane helix</keyword>
<keyword evidence="6" id="KW-0325">Glycoprotein</keyword>
<evidence type="ECO:0000313" key="8">
    <source>
        <dbReference type="EMBL" id="KAF7216985.1"/>
    </source>
</evidence>
<dbReference type="GO" id="GO:0006898">
    <property type="term" value="P:receptor-mediated endocytosis"/>
    <property type="evidence" value="ECO:0007669"/>
    <property type="project" value="TreeGrafter"/>
</dbReference>
<evidence type="ECO:0000256" key="5">
    <source>
        <dbReference type="ARBA" id="ARBA00023136"/>
    </source>
</evidence>
<dbReference type="PANTHER" id="PTHR11923">
    <property type="entry name" value="SCAVENGER RECEPTOR CLASS B TYPE-1 SR-B1"/>
    <property type="match status" value="1"/>
</dbReference>
<reference evidence="10" key="1">
    <citation type="submission" date="2014-08" db="EMBL/GenBank/DDBJ databases">
        <authorList>
            <person name="Senf B."/>
            <person name="Petzold A."/>
            <person name="Downie B.R."/>
            <person name="Koch P."/>
            <person name="Platzer M."/>
        </authorList>
    </citation>
    <scope>NUCLEOTIDE SEQUENCE [LARGE SCALE GENOMIC DNA]</scope>
    <source>
        <strain evidence="10">GRZ</strain>
    </source>
</reference>
<name>A0A1A7ZT71_NOTFU</name>
<dbReference type="PANTHER" id="PTHR11923:SF112">
    <property type="entry name" value="LYSOSOME MEMBRANE PROTEIN 2"/>
    <property type="match status" value="1"/>
</dbReference>
<evidence type="ECO:0000256" key="6">
    <source>
        <dbReference type="ARBA" id="ARBA00023180"/>
    </source>
</evidence>
<dbReference type="EMBL" id="HADY01007572">
    <property type="protein sequence ID" value="SBP46057.1"/>
    <property type="molecule type" value="Transcribed_RNA"/>
</dbReference>
<dbReference type="GO" id="GO:0016020">
    <property type="term" value="C:membrane"/>
    <property type="evidence" value="ECO:0007669"/>
    <property type="project" value="UniProtKB-SubCell"/>
</dbReference>
<evidence type="ECO:0000256" key="7">
    <source>
        <dbReference type="SAM" id="Phobius"/>
    </source>
</evidence>
<proteinExistence type="inferred from homology"/>
<evidence type="ECO:0000256" key="1">
    <source>
        <dbReference type="ARBA" id="ARBA00004370"/>
    </source>
</evidence>
<dbReference type="Bgee" id="ENSNFUG00015012026">
    <property type="expression patterns" value="Expressed in brain and 3 other cell types or tissues"/>
</dbReference>
<dbReference type="OrthoDB" id="18585at2759"/>
<dbReference type="GO" id="GO:0006622">
    <property type="term" value="P:protein targeting to lysosome"/>
    <property type="evidence" value="ECO:0007669"/>
    <property type="project" value="TreeGrafter"/>
</dbReference>
<keyword evidence="9" id="KW-0675">Receptor</keyword>
<dbReference type="Proteomes" id="UP000822369">
    <property type="component" value="Chromosome 8"/>
</dbReference>
<evidence type="ECO:0000313" key="9">
    <source>
        <dbReference type="EMBL" id="SBP46057.1"/>
    </source>
</evidence>
<evidence type="ECO:0000256" key="3">
    <source>
        <dbReference type="ARBA" id="ARBA00022692"/>
    </source>
</evidence>
<accession>A0A1A7ZT71</accession>
<dbReference type="EMBL" id="JAAVVJ010000008">
    <property type="protein sequence ID" value="KAF7216985.1"/>
    <property type="molecule type" value="Genomic_DNA"/>
</dbReference>
<evidence type="ECO:0000256" key="4">
    <source>
        <dbReference type="ARBA" id="ARBA00022989"/>
    </source>
</evidence>
<dbReference type="GeneID" id="107372713"/>
<reference evidence="8" key="4">
    <citation type="submission" date="2020-03" db="EMBL/GenBank/DDBJ databases">
        <title>Intra-Species Differences in Population Size shape Life History and Genome Evolution.</title>
        <authorList>
            <person name="Willemsen D."/>
            <person name="Cui R."/>
            <person name="Valenzano D.R."/>
        </authorList>
    </citation>
    <scope>NUCLEOTIDE SEQUENCE</scope>
    <source>
        <strain evidence="8">GRZ</strain>
        <tissue evidence="8">Whole</tissue>
    </source>
</reference>
<dbReference type="Ensembl" id="ENSNFUT00015026020.1">
    <property type="protein sequence ID" value="ENSNFUP00015024896.1"/>
    <property type="gene ID" value="ENSNFUG00015012026.1"/>
</dbReference>
<dbReference type="EMBL" id="HAEJ01004421">
    <property type="protein sequence ID" value="SBS44878.1"/>
    <property type="molecule type" value="Transcribed_RNA"/>
</dbReference>
<dbReference type="Pfam" id="PF01130">
    <property type="entry name" value="CD36"/>
    <property type="match status" value="1"/>
</dbReference>
<keyword evidence="5 7" id="KW-0472">Membrane</keyword>
<dbReference type="GO" id="GO:0005764">
    <property type="term" value="C:lysosome"/>
    <property type="evidence" value="ECO:0007669"/>
    <property type="project" value="InterPro"/>
</dbReference>
<gene>
    <name evidence="9 10" type="primary">SCARB2</name>
    <name evidence="8" type="synonym">scarb2</name>
    <name evidence="8" type="ORF">G4P62_001911</name>
</gene>
<feature type="transmembrane region" description="Helical" evidence="7">
    <location>
        <begin position="443"/>
        <end position="463"/>
    </location>
</feature>
<dbReference type="OMA" id="DVFGMRP"/>
<dbReference type="InterPro" id="IPR002159">
    <property type="entry name" value="CD36_fam"/>
</dbReference>
<evidence type="ECO:0000313" key="10">
    <source>
        <dbReference type="Ensembl" id="ENSNFUP00015024896.1"/>
    </source>
</evidence>
<dbReference type="GeneTree" id="ENSGT00940000153372"/>
<reference evidence="9" key="3">
    <citation type="submission" date="2016-06" db="EMBL/GenBank/DDBJ databases">
        <title>The genome of a short-lived fish provides insights into sex chromosome evolution and the genetic control of aging.</title>
        <authorList>
            <person name="Reichwald K."/>
            <person name="Felder M."/>
            <person name="Petzold A."/>
            <person name="Koch P."/>
            <person name="Groth M."/>
            <person name="Platzer M."/>
        </authorList>
    </citation>
    <scope>NUCLEOTIDE SEQUENCE</scope>
    <source>
        <tissue evidence="9">Brain</tissue>
    </source>
</reference>
<protein>
    <submittedName>
        <fullName evidence="8 10">Scavenger receptor class B member 2</fullName>
    </submittedName>
    <submittedName>
        <fullName evidence="9">Scavenger receptor class B, member 2</fullName>
    </submittedName>
</protein>
<dbReference type="InterPro" id="IPR005429">
    <property type="entry name" value="LimpII"/>
</dbReference>
<dbReference type="PRINTS" id="PR01609">
    <property type="entry name" value="CD36FAMILY"/>
</dbReference>
<dbReference type="AlphaFoldDB" id="A0A1A7ZT71"/>
<dbReference type="KEGG" id="nfu:107372713"/>
<keyword evidence="3 7" id="KW-0812">Transmembrane</keyword>
<comment type="similarity">
    <text evidence="2">Belongs to the CD36 family.</text>
</comment>
<dbReference type="PRINTS" id="PR01611">
    <property type="entry name" value="LIMPII"/>
</dbReference>
<organism evidence="9">
    <name type="scientific">Nothobranchius furzeri</name>
    <name type="common">Turquoise killifish</name>
    <dbReference type="NCBI Taxonomy" id="105023"/>
    <lineage>
        <taxon>Eukaryota</taxon>
        <taxon>Metazoa</taxon>
        <taxon>Chordata</taxon>
        <taxon>Craniata</taxon>
        <taxon>Vertebrata</taxon>
        <taxon>Euteleostomi</taxon>
        <taxon>Actinopterygii</taxon>
        <taxon>Neopterygii</taxon>
        <taxon>Teleostei</taxon>
        <taxon>Neoteleostei</taxon>
        <taxon>Acanthomorphata</taxon>
        <taxon>Ovalentaria</taxon>
        <taxon>Atherinomorphae</taxon>
        <taxon>Cyprinodontiformes</taxon>
        <taxon>Nothobranchiidae</taxon>
        <taxon>Nothobranchius</taxon>
    </lineage>
</organism>
<reference evidence="10" key="5">
    <citation type="submission" date="2025-05" db="UniProtKB">
        <authorList>
            <consortium name="Ensembl"/>
        </authorList>
    </citation>
    <scope>IDENTIFICATION</scope>
</reference>
<dbReference type="Proteomes" id="UP000694548">
    <property type="component" value="Chromosome sgr02"/>
</dbReference>
<sequence length="481" mass="54152">MVLKSCCIYAIGVFSILLLLLGISLVLSDVFPNVLKKTVKKEVVLRNGTEAFEAWEDPPAPIYMQFYFFNVTNPEEVLDGERPAVVEIGPYTYREYRPMENVVFKENGTRVSAVNPKTYIFQLNMSRGPESDLIRTINIPAVTVMEKVKNIPVVPRLIYDYMRSRGIGLFTTRSVGELLWGYEDPLLKMAKVFVPSLDDVFGLFYKTNGSSDGEYVLFTGQQNYKDFGRVDTWNSQRSLDWWTTDECNMINGTNGAFFHPIISKEEILYMFSSDICRSVYALYTKDVKVKGIPGYRFVPPDEVFANLTVNPANTGFCVPAGNCLGSGLLNVSVCKQGAPIIMSSPHFYQADEKCIRDVFGMRPNKEQHQTTIDIHPLTGIVLQAAKRLQINVYIEKMSSFSQTRNVRTVIFPVVYLNESVVIDDTSAQKLQMVVVKKNVVENIPFMLIGLGIILGGMFVILMCRKKAPESSAAERQPLLSS</sequence>
<dbReference type="CTD" id="337532"/>
<evidence type="ECO:0000313" key="11">
    <source>
        <dbReference type="Proteomes" id="UP000694548"/>
    </source>
</evidence>
<reference evidence="9" key="2">
    <citation type="submission" date="2016-05" db="EMBL/GenBank/DDBJ databases">
        <authorList>
            <person name="Lavstsen T."/>
            <person name="Jespersen J.S."/>
        </authorList>
    </citation>
    <scope>NUCLEOTIDE SEQUENCE</scope>
    <source>
        <tissue evidence="9">Brain</tissue>
    </source>
</reference>
<evidence type="ECO:0000256" key="2">
    <source>
        <dbReference type="ARBA" id="ARBA00010532"/>
    </source>
</evidence>